<comment type="caution">
    <text evidence="2">The sequence shown here is derived from an EMBL/GenBank/DDBJ whole genome shotgun (WGS) entry which is preliminary data.</text>
</comment>
<protein>
    <submittedName>
        <fullName evidence="2">Sporulation related domain protein</fullName>
    </submittedName>
</protein>
<sequence length="342" mass="36747">MNRLTMLAGSAWLLMAGEGVAGTHIWGLENIPKTRASAPAPYTVHIGSYASRQNAKRMQASLQKQGYPASIHQKGALFVVTIGPVATLAGLSQAPLAKHTPHTPAVAESHKEALSSPQNPFFIQVFGGANFPSGLDSLRVQNGSEYPFPQNVDTYSTRSNTTGSVGLAAGRRFATTHRWIRDYSLGGRLQYVFPADIGGTITQYSLSQFENYHYRWKLSALALTADAKLNFMGTHGISPYASGGLGASFNRAASFRETANAGVTPRISPAFADRNATQFAWHAGAGLDFFEHANWLVSAGYEYESFGDFASGKGQSTWSGESLRAGTLSTNTILFGITRLID</sequence>
<dbReference type="PATRIC" id="fig|45065.4.peg.312"/>
<keyword evidence="3" id="KW-1185">Reference proteome</keyword>
<gene>
    <name evidence="2" type="ORF">Lgee_0292</name>
</gene>
<dbReference type="SUPFAM" id="SSF110997">
    <property type="entry name" value="Sporulation related repeat"/>
    <property type="match status" value="1"/>
</dbReference>
<dbReference type="Gene3D" id="2.40.160.20">
    <property type="match status" value="1"/>
</dbReference>
<proteinExistence type="predicted"/>
<evidence type="ECO:0000259" key="1">
    <source>
        <dbReference type="PROSITE" id="PS51724"/>
    </source>
</evidence>
<dbReference type="InterPro" id="IPR007730">
    <property type="entry name" value="SPOR-like_dom"/>
</dbReference>
<name>A0A0W0U8C9_9GAMM</name>
<dbReference type="InterPro" id="IPR036680">
    <property type="entry name" value="SPOR-like_sf"/>
</dbReference>
<dbReference type="Pfam" id="PF05036">
    <property type="entry name" value="SPOR"/>
    <property type="match status" value="1"/>
</dbReference>
<dbReference type="SUPFAM" id="SSF56925">
    <property type="entry name" value="OMPA-like"/>
    <property type="match status" value="1"/>
</dbReference>
<dbReference type="PROSITE" id="PS51724">
    <property type="entry name" value="SPOR"/>
    <property type="match status" value="1"/>
</dbReference>
<reference evidence="2 3" key="1">
    <citation type="submission" date="2015-11" db="EMBL/GenBank/DDBJ databases">
        <title>Genomic analysis of 38 Legionella species identifies large and diverse effector repertoires.</title>
        <authorList>
            <person name="Burstein D."/>
            <person name="Amaro F."/>
            <person name="Zusman T."/>
            <person name="Lifshitz Z."/>
            <person name="Cohen O."/>
            <person name="Gilbert J.A."/>
            <person name="Pupko T."/>
            <person name="Shuman H.A."/>
            <person name="Segal G."/>
        </authorList>
    </citation>
    <scope>NUCLEOTIDE SEQUENCE [LARGE SCALE GENOMIC DNA]</scope>
    <source>
        <strain evidence="2 3">ATCC 49504</strain>
    </source>
</reference>
<feature type="domain" description="SPOR" evidence="1">
    <location>
        <begin position="36"/>
        <end position="112"/>
    </location>
</feature>
<dbReference type="STRING" id="45065.Lgee_0292"/>
<evidence type="ECO:0000313" key="3">
    <source>
        <dbReference type="Proteomes" id="UP000054785"/>
    </source>
</evidence>
<dbReference type="RefSeq" id="WP_058387065.1">
    <property type="nucleotide sequence ID" value="NZ_CAAAHN010000010.1"/>
</dbReference>
<dbReference type="EMBL" id="LNYC01000006">
    <property type="protein sequence ID" value="KTD04049.1"/>
    <property type="molecule type" value="Genomic_DNA"/>
</dbReference>
<dbReference type="AlphaFoldDB" id="A0A0W0U8C9"/>
<dbReference type="GO" id="GO:0042834">
    <property type="term" value="F:peptidoglycan binding"/>
    <property type="evidence" value="ECO:0007669"/>
    <property type="project" value="InterPro"/>
</dbReference>
<organism evidence="2 3">
    <name type="scientific">Legionella geestiana</name>
    <dbReference type="NCBI Taxonomy" id="45065"/>
    <lineage>
        <taxon>Bacteria</taxon>
        <taxon>Pseudomonadati</taxon>
        <taxon>Pseudomonadota</taxon>
        <taxon>Gammaproteobacteria</taxon>
        <taxon>Legionellales</taxon>
        <taxon>Legionellaceae</taxon>
        <taxon>Legionella</taxon>
    </lineage>
</organism>
<dbReference type="Gene3D" id="3.30.70.1070">
    <property type="entry name" value="Sporulation related repeat"/>
    <property type="match status" value="1"/>
</dbReference>
<evidence type="ECO:0000313" key="2">
    <source>
        <dbReference type="EMBL" id="KTD04049.1"/>
    </source>
</evidence>
<dbReference type="InterPro" id="IPR011250">
    <property type="entry name" value="OMP/PagP_B-barrel"/>
</dbReference>
<accession>A0A0W0U8C9</accession>
<dbReference type="Proteomes" id="UP000054785">
    <property type="component" value="Unassembled WGS sequence"/>
</dbReference>